<dbReference type="GO" id="GO:0045087">
    <property type="term" value="P:innate immune response"/>
    <property type="evidence" value="ECO:0007669"/>
    <property type="project" value="InterPro"/>
</dbReference>
<keyword evidence="6" id="KW-0929">Antimicrobial</keyword>
<evidence type="ECO:0000256" key="7">
    <source>
        <dbReference type="SAM" id="MobiDB-lite"/>
    </source>
</evidence>
<evidence type="ECO:0000313" key="9">
    <source>
        <dbReference type="Proteomes" id="UP000515203"/>
    </source>
</evidence>
<evidence type="ECO:0000313" key="10">
    <source>
        <dbReference type="RefSeq" id="XP_023570718.1"/>
    </source>
</evidence>
<gene>
    <name evidence="10" type="primary">Defb116</name>
</gene>
<keyword evidence="5" id="KW-1015">Disulfide bond</keyword>
<evidence type="ECO:0000256" key="4">
    <source>
        <dbReference type="ARBA" id="ARBA00022729"/>
    </source>
</evidence>
<reference evidence="10" key="1">
    <citation type="submission" date="2025-08" db="UniProtKB">
        <authorList>
            <consortium name="RefSeq"/>
        </authorList>
    </citation>
    <scope>IDENTIFICATION</scope>
</reference>
<evidence type="ECO:0000256" key="2">
    <source>
        <dbReference type="ARBA" id="ARBA00007371"/>
    </source>
</evidence>
<dbReference type="InParanoid" id="A0A6P6EFD9"/>
<feature type="domain" description="Beta-defensin" evidence="8">
    <location>
        <begin position="104"/>
        <end position="132"/>
    </location>
</feature>
<dbReference type="CTD" id="245930"/>
<dbReference type="AlphaFoldDB" id="A0A6P6EFD9"/>
<proteinExistence type="inferred from homology"/>
<keyword evidence="3 6" id="KW-0964">Secreted</keyword>
<name>A0A6P6EFD9_OCTDE</name>
<comment type="function">
    <text evidence="6">Has antibacterial activity.</text>
</comment>
<dbReference type="GO" id="GO:0042742">
    <property type="term" value="P:defense response to bacterium"/>
    <property type="evidence" value="ECO:0007669"/>
    <property type="project" value="UniProtKB-UniRule"/>
</dbReference>
<evidence type="ECO:0000256" key="1">
    <source>
        <dbReference type="ARBA" id="ARBA00004613"/>
    </source>
</evidence>
<evidence type="ECO:0000256" key="5">
    <source>
        <dbReference type="ARBA" id="ARBA00023157"/>
    </source>
</evidence>
<sequence length="167" mass="19014">MEDNEQLALVQYNVSVIMISLANEQLLPVIEESNVNASFSVRKEITLLQWSLFSHLQHSSSFCGISIMKSYLMTIAILLILVQKTSGGLFRPHYGRNQEPWNPCELYQGMCRNNCKKHEIQHSTCQNNLKCCLQFSMRITPSSNPEEKEYGSNSNLSVKNTSSYSEV</sequence>
<keyword evidence="9" id="KW-1185">Reference proteome</keyword>
<evidence type="ECO:0000259" key="8">
    <source>
        <dbReference type="Pfam" id="PF13841"/>
    </source>
</evidence>
<keyword evidence="6" id="KW-0044">Antibiotic</keyword>
<comment type="subcellular location">
    <subcellularLocation>
        <location evidence="1 6">Secreted</location>
    </subcellularLocation>
</comment>
<keyword evidence="6" id="KW-0211">Defensin</keyword>
<dbReference type="GO" id="GO:0005576">
    <property type="term" value="C:extracellular region"/>
    <property type="evidence" value="ECO:0007669"/>
    <property type="project" value="UniProtKB-SubCell"/>
</dbReference>
<feature type="region of interest" description="Disordered" evidence="7">
    <location>
        <begin position="143"/>
        <end position="167"/>
    </location>
</feature>
<dbReference type="RefSeq" id="XP_023570718.1">
    <property type="nucleotide sequence ID" value="XM_023714950.1"/>
</dbReference>
<evidence type="ECO:0000256" key="6">
    <source>
        <dbReference type="RuleBase" id="RU231113"/>
    </source>
</evidence>
<comment type="similarity">
    <text evidence="2 6">Belongs to the beta-defensin family.</text>
</comment>
<dbReference type="OrthoDB" id="9836790at2759"/>
<dbReference type="Proteomes" id="UP000515203">
    <property type="component" value="Unplaced"/>
</dbReference>
<organism evidence="9 10">
    <name type="scientific">Octodon degus</name>
    <name type="common">Degu</name>
    <name type="synonym">Sciurus degus</name>
    <dbReference type="NCBI Taxonomy" id="10160"/>
    <lineage>
        <taxon>Eukaryota</taxon>
        <taxon>Metazoa</taxon>
        <taxon>Chordata</taxon>
        <taxon>Craniata</taxon>
        <taxon>Vertebrata</taxon>
        <taxon>Euteleostomi</taxon>
        <taxon>Mammalia</taxon>
        <taxon>Eutheria</taxon>
        <taxon>Euarchontoglires</taxon>
        <taxon>Glires</taxon>
        <taxon>Rodentia</taxon>
        <taxon>Hystricomorpha</taxon>
        <taxon>Octodontidae</taxon>
        <taxon>Octodon</taxon>
    </lineage>
</organism>
<protein>
    <recommendedName>
        <fullName evidence="6">Beta-defensin</fullName>
    </recommendedName>
</protein>
<feature type="compositionally biased region" description="Polar residues" evidence="7">
    <location>
        <begin position="151"/>
        <end position="167"/>
    </location>
</feature>
<dbReference type="InterPro" id="IPR025933">
    <property type="entry name" value="Beta_defensin_dom"/>
</dbReference>
<keyword evidence="4" id="KW-0732">Signal</keyword>
<dbReference type="Pfam" id="PF13841">
    <property type="entry name" value="Defensin_beta_2"/>
    <property type="match status" value="1"/>
</dbReference>
<accession>A0A6P6EFD9</accession>
<dbReference type="GeneID" id="101588340"/>
<evidence type="ECO:0000256" key="3">
    <source>
        <dbReference type="ARBA" id="ARBA00022525"/>
    </source>
</evidence>